<dbReference type="AlphaFoldDB" id="K9YLR4"/>
<dbReference type="eggNOG" id="ENOG503153R">
    <property type="taxonomic scope" value="Bacteria"/>
</dbReference>
<name>K9YLR4_CYASC</name>
<dbReference type="BioCyc" id="CSTA292563:G1353-1388-MONOMER"/>
<evidence type="ECO:0000313" key="2">
    <source>
        <dbReference type="Proteomes" id="UP000010483"/>
    </source>
</evidence>
<dbReference type="HOGENOM" id="CLU_1451495_0_0_3"/>
<dbReference type="KEGG" id="csn:Cyast_1376"/>
<reference evidence="2" key="1">
    <citation type="journal article" date="2013" name="Proc. Natl. Acad. Sci. U.S.A.">
        <title>Improving the coverage of the cyanobacterial phylum using diversity-driven genome sequencing.</title>
        <authorList>
            <person name="Shih P.M."/>
            <person name="Wu D."/>
            <person name="Latifi A."/>
            <person name="Axen S.D."/>
            <person name="Fewer D.P."/>
            <person name="Talla E."/>
            <person name="Calteau A."/>
            <person name="Cai F."/>
            <person name="Tandeau de Marsac N."/>
            <person name="Rippka R."/>
            <person name="Herdman M."/>
            <person name="Sivonen K."/>
            <person name="Coursin T."/>
            <person name="Laurent T."/>
            <person name="Goodwin L."/>
            <person name="Nolan M."/>
            <person name="Davenport K.W."/>
            <person name="Han C.S."/>
            <person name="Rubin E.M."/>
            <person name="Eisen J.A."/>
            <person name="Woyke T."/>
            <person name="Gugger M."/>
            <person name="Kerfeld C.A."/>
        </authorList>
    </citation>
    <scope>NUCLEOTIDE SEQUENCE [LARGE SCALE GENOMIC DNA]</scope>
    <source>
        <strain evidence="2">ATCC 29140 / PCC 7202</strain>
    </source>
</reference>
<proteinExistence type="predicted"/>
<dbReference type="Proteomes" id="UP000010483">
    <property type="component" value="Chromosome"/>
</dbReference>
<dbReference type="EMBL" id="CP003940">
    <property type="protein sequence ID" value="AFZ47340.1"/>
    <property type="molecule type" value="Genomic_DNA"/>
</dbReference>
<keyword evidence="2" id="KW-1185">Reference proteome</keyword>
<gene>
    <name evidence="1" type="ordered locus">Cyast_1376</name>
</gene>
<accession>K9YLR4</accession>
<organism evidence="1 2">
    <name type="scientific">Cyanobacterium stanieri (strain ATCC 29140 / PCC 7202)</name>
    <dbReference type="NCBI Taxonomy" id="292563"/>
    <lineage>
        <taxon>Bacteria</taxon>
        <taxon>Bacillati</taxon>
        <taxon>Cyanobacteriota</taxon>
        <taxon>Cyanophyceae</taxon>
        <taxon>Oscillatoriophycideae</taxon>
        <taxon>Chroococcales</taxon>
        <taxon>Geminocystaceae</taxon>
        <taxon>Cyanobacterium</taxon>
    </lineage>
</organism>
<dbReference type="STRING" id="292563.Cyast_1376"/>
<protein>
    <submittedName>
        <fullName evidence="1">Uncharacterized protein</fullName>
    </submittedName>
</protein>
<sequence length="181" mass="21567">MDINWDKLATIEELKPYFEKDPEKFKQQVKKHLQEWSTINSDDLDKLAFLRALEITNGCTQWAYRRQDKECLSLEKTRECMHLSMSSIKNKKIPLANGEFITFSSEIENLIDTGRDLYIEAFKRNLPRQTQEFYALSTAQFLTYGKTRMEQAFIKIRENYLHYFGDFYINKGINYVKPYIS</sequence>
<evidence type="ECO:0000313" key="1">
    <source>
        <dbReference type="EMBL" id="AFZ47340.1"/>
    </source>
</evidence>